<sequence length="338" mass="37970">MKELAKLALPESVCPYTETAKGEAICDGQDEALATNPLRFNVTAVDVMYDYTDMQRKLIDKQRVITLGMPFITNEYYFPCTWATERNYRCHSNWTCVPCPRDRAFANVGCCISSWRPFVSMRGEWHHRKGGKMILIGGHAIDVVGYTDTYTDEWGNKGGLIVRNSWSDGLETAHGSSGRGSHSAAYYMYDVSDADEALVCPNPQSPRSWTNCKNLEECRSPVTKVQALMARSPLELICIDNSAVVFHVCQKNQTYYMANLTEWDSDGLFVGCFIHSSGNYSLCAPPLLIDDLASVFTPVEILHYNDPDLCQFNFIPYATMEAIRTRFGSVVAADFEIE</sequence>
<dbReference type="PANTHER" id="PTHR35899:SF1">
    <property type="entry name" value="PEPTIDASE C1A PAPAIN C-TERMINAL DOMAIN-CONTAINING PROTEIN"/>
    <property type="match status" value="1"/>
</dbReference>
<evidence type="ECO:0000313" key="2">
    <source>
        <dbReference type="Proteomes" id="UP000037460"/>
    </source>
</evidence>
<dbReference type="InterPro" id="IPR038765">
    <property type="entry name" value="Papain-like_cys_pep_sf"/>
</dbReference>
<organism evidence="1 2">
    <name type="scientific">Chrysochromulina tobinii</name>
    <dbReference type="NCBI Taxonomy" id="1460289"/>
    <lineage>
        <taxon>Eukaryota</taxon>
        <taxon>Haptista</taxon>
        <taxon>Haptophyta</taxon>
        <taxon>Prymnesiophyceae</taxon>
        <taxon>Prymnesiales</taxon>
        <taxon>Chrysochromulinaceae</taxon>
        <taxon>Chrysochromulina</taxon>
    </lineage>
</organism>
<dbReference type="GO" id="GO:0008233">
    <property type="term" value="F:peptidase activity"/>
    <property type="evidence" value="ECO:0007669"/>
    <property type="project" value="UniProtKB-KW"/>
</dbReference>
<dbReference type="AlphaFoldDB" id="A0A0M0LS25"/>
<proteinExistence type="predicted"/>
<dbReference type="GO" id="GO:0006508">
    <property type="term" value="P:proteolysis"/>
    <property type="evidence" value="ECO:0007669"/>
    <property type="project" value="UniProtKB-KW"/>
</dbReference>
<dbReference type="PANTHER" id="PTHR35899">
    <property type="entry name" value="PAPAIN FAMILY CYSTEINE PROTEASE DOMAIN CONTAINING PROTEIN"/>
    <property type="match status" value="1"/>
</dbReference>
<keyword evidence="1" id="KW-0645">Protease</keyword>
<reference evidence="2" key="1">
    <citation type="journal article" date="2015" name="PLoS Genet.">
        <title>Genome Sequence and Transcriptome Analyses of Chrysochromulina tobin: Metabolic Tools for Enhanced Algal Fitness in the Prominent Order Prymnesiales (Haptophyceae).</title>
        <authorList>
            <person name="Hovde B.T."/>
            <person name="Deodato C.R."/>
            <person name="Hunsperger H.M."/>
            <person name="Ryken S.A."/>
            <person name="Yost W."/>
            <person name="Jha R.K."/>
            <person name="Patterson J."/>
            <person name="Monnat R.J. Jr."/>
            <person name="Barlow S.B."/>
            <person name="Starkenburg S.R."/>
            <person name="Cattolico R.A."/>
        </authorList>
    </citation>
    <scope>NUCLEOTIDE SEQUENCE</scope>
    <source>
        <strain evidence="2">CCMP291</strain>
    </source>
</reference>
<comment type="caution">
    <text evidence="1">The sequence shown here is derived from an EMBL/GenBank/DDBJ whole genome shotgun (WGS) entry which is preliminary data.</text>
</comment>
<accession>A0A0M0LS25</accession>
<dbReference type="Gene3D" id="3.90.70.10">
    <property type="entry name" value="Cysteine proteinases"/>
    <property type="match status" value="1"/>
</dbReference>
<evidence type="ECO:0000313" key="1">
    <source>
        <dbReference type="EMBL" id="KOO53855.1"/>
    </source>
</evidence>
<dbReference type="SUPFAM" id="SSF54001">
    <property type="entry name" value="Cysteine proteinases"/>
    <property type="match status" value="1"/>
</dbReference>
<keyword evidence="1" id="KW-0378">Hydrolase</keyword>
<name>A0A0M0LS25_9EUKA</name>
<keyword evidence="2" id="KW-1185">Reference proteome</keyword>
<dbReference type="OrthoDB" id="25576at2759"/>
<protein>
    <submittedName>
        <fullName evidence="1">Papain family cysteine protease domain containing protein</fullName>
    </submittedName>
</protein>
<dbReference type="EMBL" id="JWZX01000028">
    <property type="protein sequence ID" value="KOO53855.1"/>
    <property type="molecule type" value="Genomic_DNA"/>
</dbReference>
<dbReference type="Proteomes" id="UP000037460">
    <property type="component" value="Unassembled WGS sequence"/>
</dbReference>
<gene>
    <name evidence="1" type="ORF">Ctob_009475</name>
</gene>
<feature type="non-terminal residue" evidence="1">
    <location>
        <position position="338"/>
    </location>
</feature>